<dbReference type="EMBL" id="LILB01000001">
    <property type="protein sequence ID" value="KOO51301.1"/>
    <property type="molecule type" value="Genomic_DNA"/>
</dbReference>
<dbReference type="Proteomes" id="UP000036867">
    <property type="component" value="Unassembled WGS sequence"/>
</dbReference>
<evidence type="ECO:0000313" key="1">
    <source>
        <dbReference type="EMBL" id="KOO51301.1"/>
    </source>
</evidence>
<gene>
    <name evidence="1" type="ORF">AMD00_02055</name>
</gene>
<sequence length="122" mass="14465">MNTIETFPEMYELIDIFESIPDILDKDLDWYYNESTFVLRRDNEILEVIIEPAINRLRLIWRDKKRIRMELDLQEVAGLVITKNNGEESIKVSFNDSLMKDLIVKTKPYISVVWGTLQDIKV</sequence>
<name>A0A0M0LJY1_9BACL</name>
<organism evidence="1 2">
    <name type="scientific">Viridibacillus arvi</name>
    <dbReference type="NCBI Taxonomy" id="263475"/>
    <lineage>
        <taxon>Bacteria</taxon>
        <taxon>Bacillati</taxon>
        <taxon>Bacillota</taxon>
        <taxon>Bacilli</taxon>
        <taxon>Bacillales</taxon>
        <taxon>Caryophanaceae</taxon>
        <taxon>Viridibacillus</taxon>
    </lineage>
</organism>
<keyword evidence="2" id="KW-1185">Reference proteome</keyword>
<dbReference type="RefSeq" id="WP_053415436.1">
    <property type="nucleotide sequence ID" value="NZ_LILB01000001.1"/>
</dbReference>
<accession>A0A0M0LJY1</accession>
<dbReference type="GeneID" id="301134900"/>
<dbReference type="OrthoDB" id="2628693at2"/>
<proteinExistence type="predicted"/>
<dbReference type="AlphaFoldDB" id="A0A0M0LJY1"/>
<protein>
    <submittedName>
        <fullName evidence="1">Uncharacterized protein</fullName>
    </submittedName>
</protein>
<reference evidence="2" key="1">
    <citation type="submission" date="2015-08" db="EMBL/GenBank/DDBJ databases">
        <title>Fjat-10028 dsm 16317.</title>
        <authorList>
            <person name="Liu B."/>
            <person name="Wang J."/>
            <person name="Zhu Y."/>
            <person name="Liu G."/>
            <person name="Chen Q."/>
            <person name="Chen Z."/>
            <person name="Lan J."/>
            <person name="Che J."/>
            <person name="Ge C."/>
            <person name="Shi H."/>
            <person name="Pan Z."/>
            <person name="Liu X."/>
        </authorList>
    </citation>
    <scope>NUCLEOTIDE SEQUENCE [LARGE SCALE GENOMIC DNA]</scope>
    <source>
        <strain evidence="2">DSM 16317</strain>
    </source>
</reference>
<comment type="caution">
    <text evidence="1">The sequence shown here is derived from an EMBL/GenBank/DDBJ whole genome shotgun (WGS) entry which is preliminary data.</text>
</comment>
<evidence type="ECO:0000313" key="2">
    <source>
        <dbReference type="Proteomes" id="UP000036867"/>
    </source>
</evidence>
<dbReference type="STRING" id="263475.AMD00_02055"/>